<keyword evidence="6 7" id="KW-0464">Manganese</keyword>
<comment type="caution">
    <text evidence="9">The sequence shown here is derived from an EMBL/GenBank/DDBJ whole genome shotgun (WGS) entry which is preliminary data.</text>
</comment>
<evidence type="ECO:0000256" key="2">
    <source>
        <dbReference type="ARBA" id="ARBA00001946"/>
    </source>
</evidence>
<protein>
    <recommendedName>
        <fullName evidence="7">Protein phosphatase</fullName>
        <ecNumber evidence="7">3.1.3.16</ecNumber>
    </recommendedName>
</protein>
<dbReference type="EMBL" id="JADFTS010000004">
    <property type="protein sequence ID" value="KAF9611483.1"/>
    <property type="molecule type" value="Genomic_DNA"/>
</dbReference>
<evidence type="ECO:0000256" key="3">
    <source>
        <dbReference type="ARBA" id="ARBA00022723"/>
    </source>
</evidence>
<gene>
    <name evidence="9" type="ORF">IFM89_032453</name>
</gene>
<evidence type="ECO:0000256" key="6">
    <source>
        <dbReference type="ARBA" id="ARBA00023211"/>
    </source>
</evidence>
<dbReference type="PANTHER" id="PTHR12320">
    <property type="entry name" value="PROTEIN PHOSPHATASE 2C"/>
    <property type="match status" value="1"/>
</dbReference>
<organism evidence="9 10">
    <name type="scientific">Coptis chinensis</name>
    <dbReference type="NCBI Taxonomy" id="261450"/>
    <lineage>
        <taxon>Eukaryota</taxon>
        <taxon>Viridiplantae</taxon>
        <taxon>Streptophyta</taxon>
        <taxon>Embryophyta</taxon>
        <taxon>Tracheophyta</taxon>
        <taxon>Spermatophyta</taxon>
        <taxon>Magnoliopsida</taxon>
        <taxon>Ranunculales</taxon>
        <taxon>Ranunculaceae</taxon>
        <taxon>Coptidoideae</taxon>
        <taxon>Coptis</taxon>
    </lineage>
</organism>
<dbReference type="OrthoDB" id="60843at2759"/>
<dbReference type="SMART" id="SM00331">
    <property type="entry name" value="PP2C_SIG"/>
    <property type="match status" value="1"/>
</dbReference>
<evidence type="ECO:0000259" key="8">
    <source>
        <dbReference type="PROSITE" id="PS51746"/>
    </source>
</evidence>
<dbReference type="Proteomes" id="UP000631114">
    <property type="component" value="Unassembled WGS sequence"/>
</dbReference>
<reference evidence="9 10" key="1">
    <citation type="submission" date="2020-10" db="EMBL/GenBank/DDBJ databases">
        <title>The Coptis chinensis genome and diversification of protoberbering-type alkaloids.</title>
        <authorList>
            <person name="Wang B."/>
            <person name="Shu S."/>
            <person name="Song C."/>
            <person name="Liu Y."/>
        </authorList>
    </citation>
    <scope>NUCLEOTIDE SEQUENCE [LARGE SCALE GENOMIC DNA]</scope>
    <source>
        <strain evidence="9">HL-2020</strain>
        <tissue evidence="9">Leaf</tissue>
    </source>
</reference>
<dbReference type="InterPro" id="IPR001932">
    <property type="entry name" value="PPM-type_phosphatase-like_dom"/>
</dbReference>
<dbReference type="GO" id="GO:0046872">
    <property type="term" value="F:metal ion binding"/>
    <property type="evidence" value="ECO:0007669"/>
    <property type="project" value="UniProtKB-UniRule"/>
</dbReference>
<dbReference type="Gene3D" id="3.60.40.10">
    <property type="entry name" value="PPM-type phosphatase domain"/>
    <property type="match status" value="2"/>
</dbReference>
<evidence type="ECO:0000256" key="1">
    <source>
        <dbReference type="ARBA" id="ARBA00001936"/>
    </source>
</evidence>
<dbReference type="Pfam" id="PF13672">
    <property type="entry name" value="PP2C_2"/>
    <property type="match status" value="1"/>
</dbReference>
<keyword evidence="10" id="KW-1185">Reference proteome</keyword>
<keyword evidence="3 7" id="KW-0479">Metal-binding</keyword>
<proteinExistence type="inferred from homology"/>
<accession>A0A835LX31</accession>
<dbReference type="AlphaFoldDB" id="A0A835LX31"/>
<evidence type="ECO:0000256" key="4">
    <source>
        <dbReference type="ARBA" id="ARBA00022801"/>
    </source>
</evidence>
<comment type="cofactor">
    <cofactor evidence="1 7">
        <name>Mn(2+)</name>
        <dbReference type="ChEBI" id="CHEBI:29035"/>
    </cofactor>
</comment>
<evidence type="ECO:0000256" key="5">
    <source>
        <dbReference type="ARBA" id="ARBA00022842"/>
    </source>
</evidence>
<dbReference type="PANTHER" id="PTHR12320:SF83">
    <property type="entry name" value="PROTEIN PHOSPHATASE 2C 55-RELATED"/>
    <property type="match status" value="1"/>
</dbReference>
<comment type="cofactor">
    <cofactor evidence="2 7">
        <name>Mg(2+)</name>
        <dbReference type="ChEBI" id="CHEBI:18420"/>
    </cofactor>
</comment>
<comment type="catalytic activity">
    <reaction evidence="7">
        <text>O-phospho-L-threonyl-[protein] + H2O = L-threonyl-[protein] + phosphate</text>
        <dbReference type="Rhea" id="RHEA:47004"/>
        <dbReference type="Rhea" id="RHEA-COMP:11060"/>
        <dbReference type="Rhea" id="RHEA-COMP:11605"/>
        <dbReference type="ChEBI" id="CHEBI:15377"/>
        <dbReference type="ChEBI" id="CHEBI:30013"/>
        <dbReference type="ChEBI" id="CHEBI:43474"/>
        <dbReference type="ChEBI" id="CHEBI:61977"/>
        <dbReference type="EC" id="3.1.3.16"/>
    </reaction>
</comment>
<keyword evidence="4 7" id="KW-0378">Hydrolase</keyword>
<name>A0A835LX31_9MAGN</name>
<evidence type="ECO:0000313" key="10">
    <source>
        <dbReference type="Proteomes" id="UP000631114"/>
    </source>
</evidence>
<evidence type="ECO:0000256" key="7">
    <source>
        <dbReference type="RuleBase" id="RU366020"/>
    </source>
</evidence>
<comment type="catalytic activity">
    <reaction evidence="7">
        <text>O-phospho-L-seryl-[protein] + H2O = L-seryl-[protein] + phosphate</text>
        <dbReference type="Rhea" id="RHEA:20629"/>
        <dbReference type="Rhea" id="RHEA-COMP:9863"/>
        <dbReference type="Rhea" id="RHEA-COMP:11604"/>
        <dbReference type="ChEBI" id="CHEBI:15377"/>
        <dbReference type="ChEBI" id="CHEBI:29999"/>
        <dbReference type="ChEBI" id="CHEBI:43474"/>
        <dbReference type="ChEBI" id="CHEBI:83421"/>
        <dbReference type="EC" id="3.1.3.16"/>
    </reaction>
</comment>
<keyword evidence="7" id="KW-0904">Protein phosphatase</keyword>
<comment type="similarity">
    <text evidence="7">Belongs to the PP2C family.</text>
</comment>
<dbReference type="GO" id="GO:0004722">
    <property type="term" value="F:protein serine/threonine phosphatase activity"/>
    <property type="evidence" value="ECO:0007669"/>
    <property type="project" value="UniProtKB-EC"/>
</dbReference>
<dbReference type="PROSITE" id="PS51746">
    <property type="entry name" value="PPM_2"/>
    <property type="match status" value="1"/>
</dbReference>
<keyword evidence="5 7" id="KW-0460">Magnesium</keyword>
<evidence type="ECO:0000313" key="9">
    <source>
        <dbReference type="EMBL" id="KAF9611483.1"/>
    </source>
</evidence>
<dbReference type="InterPro" id="IPR036457">
    <property type="entry name" value="PPM-type-like_dom_sf"/>
</dbReference>
<dbReference type="InterPro" id="IPR039123">
    <property type="entry name" value="PPTC7"/>
</dbReference>
<sequence length="571" mass="61449">MPPNFAKLKLAFRSGFSRPISGLQGGLNNSLGALLEQGKFLFGDSGLSLTVPFSTLAQVQSLLRPSTRSDFDVLNQQKNLSFVEALSRTFSAPHLRLCGHHIDHLLSGPPQVSPESVLQRLPSAVACDSRALLSDLCVENWSLKDLQLSNQDCLAYSRKSIQSCSKLSDNLLNRGPSNNKLLQGLFYDSTKKTCNSHPFWCAKGYHCSASVFYSAGAAPDVSLDGSAREEQQLRSSAVPADPKSPRRSQKLTLALKLKQPLRVQDCHSDMCTLGAIGAIAMWVYSFSMKSTVEESEYEVLSKPFGLTCVAWYGYRKIVGDRSLKLLSGSCYLPHPDKEETGGEDAHFICVDEQAIGVADGVGGWAELGVDAGQYARELMSNSVTAIQDEPKGSIDPARVLKKAHSCTKAKGSSTACIIALTEQGIHAINLGDSGFIVVRDGCTVFRSPAQQHSFNFTYQLECGNDGDLPSSGQVFNVPAVSGDVIIAGTDGLFDNLYNNEVTAVVVHAVRAGLGPQVTAQKIAALARQRAQDSDRQTPFSTAAQDAGFRYYGGKLDDITVVVSFITSSSSV</sequence>
<feature type="domain" description="PPM-type phosphatase" evidence="8">
    <location>
        <begin position="326"/>
        <end position="565"/>
    </location>
</feature>
<dbReference type="FunFam" id="3.60.40.10:FF:000138">
    <property type="entry name" value="5-azacytidine resistance protein azr1"/>
    <property type="match status" value="1"/>
</dbReference>
<dbReference type="EC" id="3.1.3.16" evidence="7"/>
<dbReference type="SUPFAM" id="SSF81606">
    <property type="entry name" value="PP2C-like"/>
    <property type="match status" value="1"/>
</dbReference>
<dbReference type="SMART" id="SM00332">
    <property type="entry name" value="PP2Cc"/>
    <property type="match status" value="1"/>
</dbReference>